<organism evidence="1 2">
    <name type="scientific">Microbacterium fluvii</name>
    <dbReference type="NCBI Taxonomy" id="415215"/>
    <lineage>
        <taxon>Bacteria</taxon>
        <taxon>Bacillati</taxon>
        <taxon>Actinomycetota</taxon>
        <taxon>Actinomycetes</taxon>
        <taxon>Micrococcales</taxon>
        <taxon>Microbacteriaceae</taxon>
        <taxon>Microbacterium</taxon>
    </lineage>
</organism>
<protein>
    <submittedName>
        <fullName evidence="1">DUF5719 family protein</fullName>
    </submittedName>
</protein>
<dbReference type="RefSeq" id="WP_262872735.1">
    <property type="nucleotide sequence ID" value="NZ_BAABKW010000018.1"/>
</dbReference>
<sequence length="464" mass="44929">MSTRTPFGWATTGARVLVGTLVSAGFVVAVVSAISVPWPTIAREPAAVEVSPTATDSILACTGDLLAIGRDLADANRVTAAAGQQVAVATAGGIDAVRDTLEGPAEGSGPAVVSAPAVDGVAPDLAAAGSASVDSDDLSGLAASACRPALMESWLVGGSGSTGAADLVLLSNPGEVAATVELTVYGADGAATPAGSGLVLPAGTQRAIPLAGLVLGEESPVVRVTSTGAPVQASLQASITRTLEPGGVDQVGAIAAATAEAVIPAVPVGGGDGEDAATVVRILAPDTATEARVTVVADGDDAPAADPQTVPLTAGVPTEVELRGLAAGRYTVTVEADVPVLAAVWQTTGFGEGSDFGWFTAAPAYTGPSLLATPPGGQPTLTVVNPQAEPVAVRVQPSAGGDAVELQLAPGQTLSTALAAGTGYVLDSGGAEVHAAVTVASPAGIAGFAVWASDAAAPAIAVYP</sequence>
<dbReference type="Proteomes" id="UP001596507">
    <property type="component" value="Unassembled WGS sequence"/>
</dbReference>
<dbReference type="EMBL" id="JBHTBE010000001">
    <property type="protein sequence ID" value="MFC7267807.1"/>
    <property type="molecule type" value="Genomic_DNA"/>
</dbReference>
<name>A0ABW2H8Y4_9MICO</name>
<accession>A0ABW2H8Y4</accession>
<proteinExistence type="predicted"/>
<dbReference type="InterPro" id="IPR043777">
    <property type="entry name" value="DUF5719"/>
</dbReference>
<evidence type="ECO:0000313" key="1">
    <source>
        <dbReference type="EMBL" id="MFC7267807.1"/>
    </source>
</evidence>
<evidence type="ECO:0000313" key="2">
    <source>
        <dbReference type="Proteomes" id="UP001596507"/>
    </source>
</evidence>
<dbReference type="Pfam" id="PF18986">
    <property type="entry name" value="DUF5719"/>
    <property type="match status" value="1"/>
</dbReference>
<comment type="caution">
    <text evidence="1">The sequence shown here is derived from an EMBL/GenBank/DDBJ whole genome shotgun (WGS) entry which is preliminary data.</text>
</comment>
<gene>
    <name evidence="1" type="ORF">ACFQRL_02400</name>
</gene>
<reference evidence="2" key="1">
    <citation type="journal article" date="2019" name="Int. J. Syst. Evol. Microbiol.">
        <title>The Global Catalogue of Microorganisms (GCM) 10K type strain sequencing project: providing services to taxonomists for standard genome sequencing and annotation.</title>
        <authorList>
            <consortium name="The Broad Institute Genomics Platform"/>
            <consortium name="The Broad Institute Genome Sequencing Center for Infectious Disease"/>
            <person name="Wu L."/>
            <person name="Ma J."/>
        </authorList>
    </citation>
    <scope>NUCLEOTIDE SEQUENCE [LARGE SCALE GENOMIC DNA]</scope>
    <source>
        <strain evidence="2">CGMCC 1.15772</strain>
    </source>
</reference>
<keyword evidence="2" id="KW-1185">Reference proteome</keyword>